<evidence type="ECO:0000256" key="1">
    <source>
        <dbReference type="SAM" id="MobiDB-lite"/>
    </source>
</evidence>
<dbReference type="Proteomes" id="UP000094526">
    <property type="component" value="Unassembled WGS sequence"/>
</dbReference>
<protein>
    <submittedName>
        <fullName evidence="2">Uncharacterized protein</fullName>
    </submittedName>
</protein>
<keyword evidence="3" id="KW-1185">Reference proteome</keyword>
<evidence type="ECO:0000313" key="2">
    <source>
        <dbReference type="EMBL" id="OCT52231.1"/>
    </source>
</evidence>
<gene>
    <name evidence="2" type="ORF">CLCR_09321</name>
</gene>
<dbReference type="VEuPathDB" id="FungiDB:CLCR_09321"/>
<accession>A0A1C1CUQ2</accession>
<dbReference type="EMBL" id="LGRB01000009">
    <property type="protein sequence ID" value="OCT52231.1"/>
    <property type="molecule type" value="Genomic_DNA"/>
</dbReference>
<comment type="caution">
    <text evidence="2">The sequence shown here is derived from an EMBL/GenBank/DDBJ whole genome shotgun (WGS) entry which is preliminary data.</text>
</comment>
<proteinExistence type="predicted"/>
<evidence type="ECO:0000313" key="3">
    <source>
        <dbReference type="Proteomes" id="UP000094526"/>
    </source>
</evidence>
<feature type="compositionally biased region" description="Basic and acidic residues" evidence="1">
    <location>
        <begin position="93"/>
        <end position="104"/>
    </location>
</feature>
<reference evidence="3" key="1">
    <citation type="submission" date="2015-07" db="EMBL/GenBank/DDBJ databases">
        <authorList>
            <person name="Teixeira M.M."/>
            <person name="Souza R.C."/>
            <person name="Almeida L.G."/>
            <person name="Vicente V.A."/>
            <person name="de Hoog S."/>
            <person name="Bocca A.L."/>
            <person name="de Almeida S.R."/>
            <person name="Vasconcelos A.T."/>
            <person name="Felipe M.S."/>
        </authorList>
    </citation>
    <scope>NUCLEOTIDE SEQUENCE [LARGE SCALE GENOMIC DNA]</scope>
    <source>
        <strain evidence="3">KSF</strain>
    </source>
</reference>
<dbReference type="AlphaFoldDB" id="A0A1C1CUQ2"/>
<name>A0A1C1CUQ2_9EURO</name>
<organism evidence="2 3">
    <name type="scientific">Cladophialophora carrionii</name>
    <dbReference type="NCBI Taxonomy" id="86049"/>
    <lineage>
        <taxon>Eukaryota</taxon>
        <taxon>Fungi</taxon>
        <taxon>Dikarya</taxon>
        <taxon>Ascomycota</taxon>
        <taxon>Pezizomycotina</taxon>
        <taxon>Eurotiomycetes</taxon>
        <taxon>Chaetothyriomycetidae</taxon>
        <taxon>Chaetothyriales</taxon>
        <taxon>Herpotrichiellaceae</taxon>
        <taxon>Cladophialophora</taxon>
    </lineage>
</organism>
<sequence length="104" mass="11171">MPSSCWLVACIAWRAQDTASSRGPVALFVLSKQCCVHEVSVVTGPHGFVTVGRSGDGTYAGAMQFMNPTGARGPLNRDTRLPDFGTVDSYSSEYHESQTDRSAK</sequence>
<feature type="region of interest" description="Disordered" evidence="1">
    <location>
        <begin position="70"/>
        <end position="104"/>
    </location>
</feature>